<name>U4L5L4_PYROM</name>
<dbReference type="AlphaFoldDB" id="U4L5L4"/>
<evidence type="ECO:0000256" key="8">
    <source>
        <dbReference type="SAM" id="MobiDB-lite"/>
    </source>
</evidence>
<dbReference type="GO" id="GO:0035267">
    <property type="term" value="C:NuA4 histone acetyltransferase complex"/>
    <property type="evidence" value="ECO:0007669"/>
    <property type="project" value="InterPro"/>
</dbReference>
<keyword evidence="4 7" id="KW-0804">Transcription</keyword>
<evidence type="ECO:0000313" key="10">
    <source>
        <dbReference type="EMBL" id="CCX12101.1"/>
    </source>
</evidence>
<feature type="compositionally biased region" description="Polar residues" evidence="8">
    <location>
        <begin position="440"/>
        <end position="455"/>
    </location>
</feature>
<sequence length="596" mass="67543">MTRSAGNRFRTRKLSTKQSLAILRENQIDSVDDDAQRHIPQIETGVERQEEIEHHLQAAISAHQAAAVGSKESKKVFIPTPNTTELSAEQYAKLYPKKFQQPFSYIRSSATVEDCCGTSYCMSEEDDKYLAELNAAQAKANLPTITEDEFESLIELYENQIKEMQPYLTLDVNNIIGYDELAASFIADMNDNVRSVSRPIYDYWRGHKIVRTGKSIIPCLKFEQGNEKDEGDPYVCFRRREVRQVRKTRRTDAQSTDKLKKLRQDIETARGLVNDVRQREVMRKNSYKFDMQIFEQRRIVIDLKRKHGIKDSDEDLVNKPQPKRRQAEPAAPPTLRIPIRQDGKPPDADLRHLSTLRAEEEKRRLEKYNQLRKLRPLSKYPLLDVTHDTLGMHMPSATVTTPPPTKYCNVQTFYLPSPPNSAESLPSSPIEESPSENSPQVSIVQASPSKTSQDVPSFRRRVGRGGRILIDRRGRSTPTTPMDIDPVMADRMKYDHDDEDSEAQHHEIMVDPSSALQIKFRARLNTPPPDNHSITLRRQVMAGSPVLIAPGAGSPNAQMRLPNGHPPPGMTQHVIMTPNGVPGVAYPRPPLGPPGR</sequence>
<evidence type="ECO:0000256" key="3">
    <source>
        <dbReference type="ARBA" id="ARBA00023015"/>
    </source>
</evidence>
<evidence type="ECO:0000256" key="4">
    <source>
        <dbReference type="ARBA" id="ARBA00023163"/>
    </source>
</evidence>
<dbReference type="GO" id="GO:0006357">
    <property type="term" value="P:regulation of transcription by RNA polymerase II"/>
    <property type="evidence" value="ECO:0007669"/>
    <property type="project" value="InterPro"/>
</dbReference>
<dbReference type="OrthoDB" id="435275at2759"/>
<protein>
    <recommendedName>
        <fullName evidence="7">Enhancer of polycomb-like protein</fullName>
    </recommendedName>
</protein>
<dbReference type="GO" id="GO:0005634">
    <property type="term" value="C:nucleus"/>
    <property type="evidence" value="ECO:0007669"/>
    <property type="project" value="UniProtKB-SubCell"/>
</dbReference>
<dbReference type="InterPro" id="IPR024943">
    <property type="entry name" value="Enhancer_polycomb"/>
</dbReference>
<feature type="domain" description="Enhancer of polycomb-like N-terminal" evidence="9">
    <location>
        <begin position="10"/>
        <end position="159"/>
    </location>
</feature>
<evidence type="ECO:0000256" key="2">
    <source>
        <dbReference type="ARBA" id="ARBA00008035"/>
    </source>
</evidence>
<comment type="subcellular location">
    <subcellularLocation>
        <location evidence="1 7">Nucleus</location>
    </subcellularLocation>
</comment>
<evidence type="ECO:0000256" key="6">
    <source>
        <dbReference type="ARBA" id="ARBA00025513"/>
    </source>
</evidence>
<reference evidence="10 11" key="1">
    <citation type="journal article" date="2013" name="PLoS Genet.">
        <title>The genome and development-dependent transcriptomes of Pyronema confluens: a window into fungal evolution.</title>
        <authorList>
            <person name="Traeger S."/>
            <person name="Altegoer F."/>
            <person name="Freitag M."/>
            <person name="Gabaldon T."/>
            <person name="Kempken F."/>
            <person name="Kumar A."/>
            <person name="Marcet-Houben M."/>
            <person name="Poggeler S."/>
            <person name="Stajich J.E."/>
            <person name="Nowrousian M."/>
        </authorList>
    </citation>
    <scope>NUCLEOTIDE SEQUENCE [LARGE SCALE GENOMIC DNA]</scope>
    <source>
        <strain evidence="11">CBS 100304</strain>
        <tissue evidence="10">Vegetative mycelium</tissue>
    </source>
</reference>
<dbReference type="OMA" id="HIKWNEG"/>
<dbReference type="eggNOG" id="KOG2261">
    <property type="taxonomic scope" value="Eukaryota"/>
</dbReference>
<dbReference type="EMBL" id="HF935675">
    <property type="protein sequence ID" value="CCX12101.1"/>
    <property type="molecule type" value="Genomic_DNA"/>
</dbReference>
<evidence type="ECO:0000259" key="9">
    <source>
        <dbReference type="Pfam" id="PF10513"/>
    </source>
</evidence>
<dbReference type="STRING" id="1076935.U4L5L4"/>
<evidence type="ECO:0000313" key="11">
    <source>
        <dbReference type="Proteomes" id="UP000018144"/>
    </source>
</evidence>
<dbReference type="InterPro" id="IPR019542">
    <property type="entry name" value="Enhancer_polycomb-like_N"/>
</dbReference>
<keyword evidence="11" id="KW-1185">Reference proteome</keyword>
<feature type="compositionally biased region" description="Basic and acidic residues" evidence="8">
    <location>
        <begin position="339"/>
        <end position="349"/>
    </location>
</feature>
<dbReference type="PANTHER" id="PTHR14898">
    <property type="entry name" value="ENHANCER OF POLYCOMB"/>
    <property type="match status" value="1"/>
</dbReference>
<feature type="region of interest" description="Disordered" evidence="8">
    <location>
        <begin position="418"/>
        <end position="458"/>
    </location>
</feature>
<gene>
    <name evidence="10" type="ORF">PCON_11695</name>
</gene>
<proteinExistence type="inferred from homology"/>
<feature type="compositionally biased region" description="Low complexity" evidence="8">
    <location>
        <begin position="421"/>
        <end position="439"/>
    </location>
</feature>
<dbReference type="Proteomes" id="UP000018144">
    <property type="component" value="Unassembled WGS sequence"/>
</dbReference>
<evidence type="ECO:0000256" key="7">
    <source>
        <dbReference type="RuleBase" id="RU361124"/>
    </source>
</evidence>
<evidence type="ECO:0000256" key="1">
    <source>
        <dbReference type="ARBA" id="ARBA00004123"/>
    </source>
</evidence>
<keyword evidence="3 7" id="KW-0805">Transcription regulation</keyword>
<organism evidence="10 11">
    <name type="scientific">Pyronema omphalodes (strain CBS 100304)</name>
    <name type="common">Pyronema confluens</name>
    <dbReference type="NCBI Taxonomy" id="1076935"/>
    <lineage>
        <taxon>Eukaryota</taxon>
        <taxon>Fungi</taxon>
        <taxon>Dikarya</taxon>
        <taxon>Ascomycota</taxon>
        <taxon>Pezizomycotina</taxon>
        <taxon>Pezizomycetes</taxon>
        <taxon>Pezizales</taxon>
        <taxon>Pyronemataceae</taxon>
        <taxon>Pyronema</taxon>
    </lineage>
</organism>
<comment type="similarity">
    <text evidence="2 7">Belongs to the enhancer of polycomb family.</text>
</comment>
<feature type="region of interest" description="Disordered" evidence="8">
    <location>
        <begin position="311"/>
        <end position="349"/>
    </location>
</feature>
<dbReference type="Pfam" id="PF10513">
    <property type="entry name" value="EPL1"/>
    <property type="match status" value="1"/>
</dbReference>
<keyword evidence="5 7" id="KW-0539">Nucleus</keyword>
<comment type="function">
    <text evidence="6">Component of the NuA4 histone acetyltransferase complex which is involved in transcriptional activation of selected genes principally by acetylation of nucleosomal histone H4 and H2A. The NuA4 complex is also involved in DNA repair. Involved in gene silencing by neighboring heterochromatin, blockage of the silencing spreading along the chromosome, and required for cell cycle progression through G2/M.</text>
</comment>
<evidence type="ECO:0000256" key="5">
    <source>
        <dbReference type="ARBA" id="ARBA00023242"/>
    </source>
</evidence>
<accession>U4L5L4</accession>